<keyword evidence="1" id="KW-0813">Transport</keyword>
<dbReference type="GO" id="GO:0046872">
    <property type="term" value="F:metal ion binding"/>
    <property type="evidence" value="ECO:0007669"/>
    <property type="project" value="UniProtKB-KW"/>
</dbReference>
<comment type="caution">
    <text evidence="8">The sequence shown here is derived from an EMBL/GenBank/DDBJ whole genome shotgun (WGS) entry which is preliminary data.</text>
</comment>
<feature type="region of interest" description="Disordered" evidence="6">
    <location>
        <begin position="21"/>
        <end position="46"/>
    </location>
</feature>
<evidence type="ECO:0000256" key="6">
    <source>
        <dbReference type="SAM" id="MobiDB-lite"/>
    </source>
</evidence>
<protein>
    <recommendedName>
        <fullName evidence="7">Outer membrane cytochrome MtrC/MtrF-like domain-containing protein</fullName>
    </recommendedName>
</protein>
<dbReference type="Gene3D" id="1.10.3820.10">
    <property type="entry name" value="Di-heme elbow motif domain"/>
    <property type="match status" value="1"/>
</dbReference>
<feature type="region of interest" description="Disordered" evidence="6">
    <location>
        <begin position="101"/>
        <end position="120"/>
    </location>
</feature>
<dbReference type="Pfam" id="PF22113">
    <property type="entry name" value="Mtrc-MtrF_II-IV_dom"/>
    <property type="match status" value="1"/>
</dbReference>
<reference evidence="8" key="2">
    <citation type="submission" date="2023-01" db="EMBL/GenBank/DDBJ databases">
        <title>Draft genome sequence of Paraferrimonas sedimenticola strain NBRC 101628.</title>
        <authorList>
            <person name="Sun Q."/>
            <person name="Mori K."/>
        </authorList>
    </citation>
    <scope>NUCLEOTIDE SEQUENCE</scope>
    <source>
        <strain evidence="8">NBRC 101628</strain>
    </source>
</reference>
<evidence type="ECO:0000256" key="1">
    <source>
        <dbReference type="ARBA" id="ARBA00022448"/>
    </source>
</evidence>
<keyword evidence="3" id="KW-0479">Metal-binding</keyword>
<proteinExistence type="predicted"/>
<keyword evidence="9" id="KW-1185">Reference proteome</keyword>
<dbReference type="PROSITE" id="PS51257">
    <property type="entry name" value="PROKAR_LIPOPROTEIN"/>
    <property type="match status" value="1"/>
</dbReference>
<evidence type="ECO:0000256" key="3">
    <source>
        <dbReference type="ARBA" id="ARBA00022723"/>
    </source>
</evidence>
<dbReference type="Proteomes" id="UP001161422">
    <property type="component" value="Unassembled WGS sequence"/>
</dbReference>
<dbReference type="InterPro" id="IPR038266">
    <property type="entry name" value="NapC/NirT_cytc_sf"/>
</dbReference>
<evidence type="ECO:0000256" key="2">
    <source>
        <dbReference type="ARBA" id="ARBA00022617"/>
    </source>
</evidence>
<evidence type="ECO:0000256" key="4">
    <source>
        <dbReference type="ARBA" id="ARBA00022982"/>
    </source>
</evidence>
<reference evidence="8" key="1">
    <citation type="journal article" date="2014" name="Int. J. Syst. Evol. Microbiol.">
        <title>Complete genome sequence of Corynebacterium casei LMG S-19264T (=DSM 44701T), isolated from a smear-ripened cheese.</title>
        <authorList>
            <consortium name="US DOE Joint Genome Institute (JGI-PGF)"/>
            <person name="Walter F."/>
            <person name="Albersmeier A."/>
            <person name="Kalinowski J."/>
            <person name="Ruckert C."/>
        </authorList>
    </citation>
    <scope>NUCLEOTIDE SEQUENCE</scope>
    <source>
        <strain evidence="8">NBRC 101628</strain>
    </source>
</reference>
<keyword evidence="5" id="KW-0408">Iron</keyword>
<organism evidence="8 9">
    <name type="scientific">Paraferrimonas sedimenticola</name>
    <dbReference type="NCBI Taxonomy" id="375674"/>
    <lineage>
        <taxon>Bacteria</taxon>
        <taxon>Pseudomonadati</taxon>
        <taxon>Pseudomonadota</taxon>
        <taxon>Gammaproteobacteria</taxon>
        <taxon>Alteromonadales</taxon>
        <taxon>Ferrimonadaceae</taxon>
        <taxon>Paraferrimonas</taxon>
    </lineage>
</organism>
<dbReference type="Gene3D" id="3.90.10.10">
    <property type="entry name" value="Cytochrome C3"/>
    <property type="match status" value="1"/>
</dbReference>
<dbReference type="InterPro" id="IPR036280">
    <property type="entry name" value="Multihaem_cyt_sf"/>
</dbReference>
<feature type="domain" description="Outer membrane cytochrome MtrC/MtrF-like" evidence="7">
    <location>
        <begin position="465"/>
        <end position="648"/>
    </location>
</feature>
<gene>
    <name evidence="8" type="ORF">GCM10007895_07200</name>
</gene>
<name>A0AA37RV22_9GAMM</name>
<dbReference type="SUPFAM" id="SSF48695">
    <property type="entry name" value="Multiheme cytochromes"/>
    <property type="match status" value="1"/>
</dbReference>
<keyword evidence="4" id="KW-0249">Electron transport</keyword>
<evidence type="ECO:0000256" key="5">
    <source>
        <dbReference type="ARBA" id="ARBA00023004"/>
    </source>
</evidence>
<accession>A0AA37RV22</accession>
<evidence type="ECO:0000313" key="9">
    <source>
        <dbReference type="Proteomes" id="UP001161422"/>
    </source>
</evidence>
<dbReference type="AlphaFoldDB" id="A0AA37RV22"/>
<evidence type="ECO:0000313" key="8">
    <source>
        <dbReference type="EMBL" id="GLP95414.1"/>
    </source>
</evidence>
<sequence>MNKKLLWVAMFAAAGLAGCNDGKDGPQGPQGPQGPTGPVGPGVTPPVAEIINDTNVNIIGYELGDNVISFEFQVTNEEGLAVDKLNRAYAKVASVQDGGLGTPRDGGTGYYSHKEGRYGPEMTEGATLEQTETGIYKFTTPISVTPDMDAHISLRVGGDVIPSTPYLIVRTSEAFAKTTTDSGCFTCHESFNENNPDWYYGAHANDYMGEYSNLFDDKEGQVAFVDSCMNCHNQITKSPKDDNGDYVPGVGGYATNTMQKIGHVNHKEFVAGFDGLNCTSCHVDQAITMPEGGRGCSDCHSSMGSSSFAADADYRAIHEAKHIDKRKQLLQDNAFSVEVIQNRKGEWCNYVTAKPGVDLQTMYENNEFYLSTYLHSYDADNKLFVNRALHNRTAPKTVEFEPSRNVMAICWIAEEYFNDDRELQPAEPGAWLPGYDLAGSVRLTWTDVTGDGKNVMVHANSHEIRNVMSDESCTGCHNAAHTLEDIFMYDKGDGTAKTKPHATYGGLSEGGLGCIACHNSGMTRGESAGWGPMIHDFHFGAKAKERGAFDSTKASADKLDGANCKACHSDGVDLNDVPAFYMLVKNSGSKAPISANCTSCHTSDSAKAHVELNGGDLNSSSDNTVEAQESCAVCHAEGKSFGIDKFHNVN</sequence>
<dbReference type="RefSeq" id="WP_095506732.1">
    <property type="nucleotide sequence ID" value="NZ_BSNC01000002.1"/>
</dbReference>
<evidence type="ECO:0000259" key="7">
    <source>
        <dbReference type="Pfam" id="PF22113"/>
    </source>
</evidence>
<dbReference type="InterPro" id="IPR054337">
    <property type="entry name" value="Mtrc-MtrF-like_dom_II/IV"/>
</dbReference>
<dbReference type="EMBL" id="BSNC01000002">
    <property type="protein sequence ID" value="GLP95414.1"/>
    <property type="molecule type" value="Genomic_DNA"/>
</dbReference>
<keyword evidence="2" id="KW-0349">Heme</keyword>